<feature type="region of interest" description="Disordered" evidence="1">
    <location>
        <begin position="1"/>
        <end position="39"/>
    </location>
</feature>
<sequence length="55" mass="6011">MSNAKNATTNAAASKEKPSEAAHAEAHTRPQPVDRAYYEKKIDKLSEEIKGLQGK</sequence>
<dbReference type="InParanoid" id="C5KQH2"/>
<feature type="compositionally biased region" description="Basic and acidic residues" evidence="1">
    <location>
        <begin position="14"/>
        <end position="28"/>
    </location>
</feature>
<evidence type="ECO:0000313" key="2">
    <source>
        <dbReference type="EMBL" id="EER13271.1"/>
    </source>
</evidence>
<reference evidence="2 3" key="1">
    <citation type="submission" date="2008-07" db="EMBL/GenBank/DDBJ databases">
        <authorList>
            <person name="El-Sayed N."/>
            <person name="Caler E."/>
            <person name="Inman J."/>
            <person name="Amedeo P."/>
            <person name="Hass B."/>
            <person name="Wortman J."/>
        </authorList>
    </citation>
    <scope>NUCLEOTIDE SEQUENCE [LARGE SCALE GENOMIC DNA]</scope>
    <source>
        <strain evidence="3">ATCC 50983 / TXsc</strain>
    </source>
</reference>
<feature type="compositionally biased region" description="Low complexity" evidence="1">
    <location>
        <begin position="1"/>
        <end position="13"/>
    </location>
</feature>
<dbReference type="Proteomes" id="UP000007800">
    <property type="component" value="Unassembled WGS sequence"/>
</dbReference>
<proteinExistence type="predicted"/>
<evidence type="ECO:0000256" key="1">
    <source>
        <dbReference type="SAM" id="MobiDB-lite"/>
    </source>
</evidence>
<dbReference type="AlphaFoldDB" id="C5KQH2"/>
<name>C5KQH2_PERM5</name>
<gene>
    <name evidence="2" type="ORF">Pmar_PMAR019033</name>
</gene>
<organism evidence="3">
    <name type="scientific">Perkinsus marinus (strain ATCC 50983 / TXsc)</name>
    <dbReference type="NCBI Taxonomy" id="423536"/>
    <lineage>
        <taxon>Eukaryota</taxon>
        <taxon>Sar</taxon>
        <taxon>Alveolata</taxon>
        <taxon>Perkinsozoa</taxon>
        <taxon>Perkinsea</taxon>
        <taxon>Perkinsida</taxon>
        <taxon>Perkinsidae</taxon>
        <taxon>Perkinsus</taxon>
    </lineage>
</organism>
<dbReference type="EMBL" id="GG675403">
    <property type="protein sequence ID" value="EER13271.1"/>
    <property type="molecule type" value="Genomic_DNA"/>
</dbReference>
<dbReference type="GeneID" id="9057236"/>
<accession>C5KQH2</accession>
<dbReference type="RefSeq" id="XP_002781476.1">
    <property type="nucleotide sequence ID" value="XM_002781430.1"/>
</dbReference>
<protein>
    <submittedName>
        <fullName evidence="2">Uncharacterized protein</fullName>
    </submittedName>
</protein>
<keyword evidence="3" id="KW-1185">Reference proteome</keyword>
<feature type="non-terminal residue" evidence="2">
    <location>
        <position position="55"/>
    </location>
</feature>
<evidence type="ECO:0000313" key="3">
    <source>
        <dbReference type="Proteomes" id="UP000007800"/>
    </source>
</evidence>